<evidence type="ECO:0000313" key="2">
    <source>
        <dbReference type="EMBL" id="PBK67576.1"/>
    </source>
</evidence>
<feature type="transmembrane region" description="Helical" evidence="1">
    <location>
        <begin position="122"/>
        <end position="144"/>
    </location>
</feature>
<feature type="transmembrane region" description="Helical" evidence="1">
    <location>
        <begin position="151"/>
        <end position="174"/>
    </location>
</feature>
<feature type="transmembrane region" description="Helical" evidence="1">
    <location>
        <begin position="30"/>
        <end position="51"/>
    </location>
</feature>
<keyword evidence="1" id="KW-0472">Membrane</keyword>
<feature type="transmembrane region" description="Helical" evidence="1">
    <location>
        <begin position="257"/>
        <end position="277"/>
    </location>
</feature>
<proteinExistence type="predicted"/>
<dbReference type="Proteomes" id="UP000218334">
    <property type="component" value="Unassembled WGS sequence"/>
</dbReference>
<organism evidence="2 3">
    <name type="scientific">Armillaria solidipes</name>
    <dbReference type="NCBI Taxonomy" id="1076256"/>
    <lineage>
        <taxon>Eukaryota</taxon>
        <taxon>Fungi</taxon>
        <taxon>Dikarya</taxon>
        <taxon>Basidiomycota</taxon>
        <taxon>Agaricomycotina</taxon>
        <taxon>Agaricomycetes</taxon>
        <taxon>Agaricomycetidae</taxon>
        <taxon>Agaricales</taxon>
        <taxon>Marasmiineae</taxon>
        <taxon>Physalacriaceae</taxon>
        <taxon>Armillaria</taxon>
    </lineage>
</organism>
<dbReference type="EMBL" id="KZ293436">
    <property type="protein sequence ID" value="PBK67576.1"/>
    <property type="molecule type" value="Genomic_DNA"/>
</dbReference>
<feature type="transmembrane region" description="Helical" evidence="1">
    <location>
        <begin position="186"/>
        <end position="209"/>
    </location>
</feature>
<sequence>MSTQADIPSDLTDTDKAFIFQGLDAVLNSMILFALLYGMYTGILAVTLWNISTMASKLKLNGTVINKCWLIRRATVVITVLLHALITIGFAANWSYICSAFIDNRKSFWTVYSTPSGVAAPLEAGIAAFMCTILTDLYMIWCCWMVWGRRWLVVLPPILSLISATASKIIQIYHRYYINATSNVSFTLYISFILVTILWCTVLIIYRILTVAGVKRGAGGRLRVYHRFIEVLVESSALYSISLIVYLALTIREDFGMYYLDAIAAIAKGVAPTLLIGRAAAGHTCPKDDCDESEMSTIRFRTSSGLGTTNFQESTTESVVLETDIEAQQEQLDEPVVVVGETRVLKTNG</sequence>
<keyword evidence="3" id="KW-1185">Reference proteome</keyword>
<keyword evidence="1" id="KW-1133">Transmembrane helix</keyword>
<reference evidence="3" key="1">
    <citation type="journal article" date="2017" name="Nat. Ecol. Evol.">
        <title>Genome expansion and lineage-specific genetic innovations in the forest pathogenic fungi Armillaria.</title>
        <authorList>
            <person name="Sipos G."/>
            <person name="Prasanna A.N."/>
            <person name="Walter M.C."/>
            <person name="O'Connor E."/>
            <person name="Balint B."/>
            <person name="Krizsan K."/>
            <person name="Kiss B."/>
            <person name="Hess J."/>
            <person name="Varga T."/>
            <person name="Slot J."/>
            <person name="Riley R."/>
            <person name="Boka B."/>
            <person name="Rigling D."/>
            <person name="Barry K."/>
            <person name="Lee J."/>
            <person name="Mihaltcheva S."/>
            <person name="LaButti K."/>
            <person name="Lipzen A."/>
            <person name="Waldron R."/>
            <person name="Moloney N.M."/>
            <person name="Sperisen C."/>
            <person name="Kredics L."/>
            <person name="Vagvoelgyi C."/>
            <person name="Patrignani A."/>
            <person name="Fitzpatrick D."/>
            <person name="Nagy I."/>
            <person name="Doyle S."/>
            <person name="Anderson J.B."/>
            <person name="Grigoriev I.V."/>
            <person name="Gueldener U."/>
            <person name="Muensterkoetter M."/>
            <person name="Nagy L.G."/>
        </authorList>
    </citation>
    <scope>NUCLEOTIDE SEQUENCE [LARGE SCALE GENOMIC DNA]</scope>
    <source>
        <strain evidence="3">28-4</strain>
    </source>
</reference>
<accession>A0A2H3BX00</accession>
<evidence type="ECO:0000256" key="1">
    <source>
        <dbReference type="SAM" id="Phobius"/>
    </source>
</evidence>
<feature type="transmembrane region" description="Helical" evidence="1">
    <location>
        <begin position="229"/>
        <end position="251"/>
    </location>
</feature>
<keyword evidence="1" id="KW-0812">Transmembrane</keyword>
<dbReference type="AlphaFoldDB" id="A0A2H3BX00"/>
<feature type="transmembrane region" description="Helical" evidence="1">
    <location>
        <begin position="76"/>
        <end position="102"/>
    </location>
</feature>
<name>A0A2H3BX00_9AGAR</name>
<evidence type="ECO:0000313" key="3">
    <source>
        <dbReference type="Proteomes" id="UP000218334"/>
    </source>
</evidence>
<protein>
    <submittedName>
        <fullName evidence="2">Uncharacterized protein</fullName>
    </submittedName>
</protein>
<gene>
    <name evidence="2" type="ORF">ARMSODRAFT_1086084</name>
</gene>